<reference evidence="3" key="1">
    <citation type="journal article" date="2015" name="Front. Microbiol.">
        <title>Combining genomic sequencing methods to explore viral diversity and reveal potential virus-host interactions.</title>
        <authorList>
            <person name="Chow C.E."/>
            <person name="Winget D.M."/>
            <person name="White R.A.III."/>
            <person name="Hallam S.J."/>
            <person name="Suttle C.A."/>
        </authorList>
    </citation>
    <scope>NUCLEOTIDE SEQUENCE</scope>
    <source>
        <strain evidence="3">Oxic3_1</strain>
    </source>
</reference>
<organism evidence="3">
    <name type="scientific">uncultured marine virus</name>
    <dbReference type="NCBI Taxonomy" id="186617"/>
    <lineage>
        <taxon>Viruses</taxon>
        <taxon>environmental samples</taxon>
    </lineage>
</organism>
<name>A0A0F7LAU1_9VIRU</name>
<sequence>MIETSYGSSFPDQVVPDAVKASYDYGLKVGQAIEGEWFSGTRTGAGGYRFSTNYNNFHQLRLYARGEQSVQKYKDELSINGDLSYLNLDWTPVPIISKFVDIVVNGMSQKNYDIKAYAQDPSSTGKRSAYVQGLMKDIYAREYIAKAKAQLGLDVSAGGGKSNMPTNPDEVSVYMQLNYKQGIEIAQEEAINYVLDYNKYDLVRRRLNHDLTVLGIACSKTEFNLQEGVGVSYVDPANLVYSYTEDPNFEDIWYVGEVKGLSMAELKKQFPMLTPEELKEISKYPGNSNYRNDWNSGVLDDKIQVIYFEYKTFTNQVFKIKETPNGLEKALEKTDAFNPPEEVNFTKAFRSIEVLYSGVKILGHPKMLRWEMAQNMTRPGADTTKVNMNYNICAPRMYKGRIDSLVNRITGFADMIQLTHLKLQQVLSRVVPDGVYMDVDGLAEVDLGNGTTYNPQEALNMYFQTGSIVGRSFTQDGDMNPGKVPIQELQSGNGGAKIQSLIQTYQYYLQLIRDVTGLNEARDASSPDKNSLVGLQKIAAANSNTATRHILQASLYLTLKNCENISLRIGDALMFPLTRSALQTSITKFNVSTLTELMDKNIYDFGIFLDLEPDDEEKAKLEENIQVALKTGGIDLEDAIDIREVKNLTLANQLLKQRRQQKQAAEQQMKLQQIQQQAQSQAEAAEKQALAETQKQQILTEQKVQFEQAKVQFDVEKYRQEAEVKIMIMNQQHKFDLELKQMEVDGLKTKEKEIEDRKDERVRIEGSQQSQLIDQRQNDLLPTSFETSATEKDQPTPSEEPMPMLNPFGMG</sequence>
<evidence type="ECO:0000256" key="1">
    <source>
        <dbReference type="SAM" id="Coils"/>
    </source>
</evidence>
<feature type="region of interest" description="Disordered" evidence="2">
    <location>
        <begin position="750"/>
        <end position="811"/>
    </location>
</feature>
<evidence type="ECO:0000313" key="3">
    <source>
        <dbReference type="EMBL" id="AKH48673.1"/>
    </source>
</evidence>
<evidence type="ECO:0000256" key="2">
    <source>
        <dbReference type="SAM" id="MobiDB-lite"/>
    </source>
</evidence>
<feature type="compositionally biased region" description="Basic and acidic residues" evidence="2">
    <location>
        <begin position="750"/>
        <end position="764"/>
    </location>
</feature>
<keyword evidence="1" id="KW-0175">Coiled coil</keyword>
<proteinExistence type="predicted"/>
<dbReference type="EMBL" id="KR029607">
    <property type="protein sequence ID" value="AKH48673.1"/>
    <property type="molecule type" value="Genomic_DNA"/>
</dbReference>
<feature type="compositionally biased region" description="Polar residues" evidence="2">
    <location>
        <begin position="766"/>
        <end position="788"/>
    </location>
</feature>
<feature type="coiled-coil region" evidence="1">
    <location>
        <begin position="645"/>
        <end position="695"/>
    </location>
</feature>
<protein>
    <recommendedName>
        <fullName evidence="4">Portal protein</fullName>
    </recommendedName>
</protein>
<evidence type="ECO:0008006" key="4">
    <source>
        <dbReference type="Google" id="ProtNLM"/>
    </source>
</evidence>
<accession>A0A0F7LAU1</accession>
<reference evidence="3" key="2">
    <citation type="submission" date="2015-03" db="EMBL/GenBank/DDBJ databases">
        <authorList>
            <person name="Chow C.-E.T."/>
            <person name="Winget D.M."/>
            <person name="White R.A.III."/>
            <person name="Hallam S.J."/>
            <person name="Suttle C.A."/>
        </authorList>
    </citation>
    <scope>NUCLEOTIDE SEQUENCE</scope>
    <source>
        <strain evidence="3">Oxic3_1</strain>
    </source>
</reference>